<dbReference type="Pfam" id="PF05150">
    <property type="entry name" value="Legionella_OMP"/>
    <property type="match status" value="1"/>
</dbReference>
<sequence>MTSPTSTSVPGERAGRRWRAWWRVVLLLLAPCPLAARAAEPVAELAPLPPVLEQPSELAAAEFEHATPVSFDDALLQSAPSPAHRVSFFADLLIWNVREGAADNWAQEIAPPSGLANSGTVQLIDAPFDWNAGLRVGMAKQLNDGFDVGLAYTNFSTQATNQASGAVYSAFLGNFYVDNTDGSSFGPHYEQAAVDWDFDFHAIDFEVGRTFVVDHSLTLRPYAGLKAAIIDQTIHSRWQNPINDGSHVYLFDSAVENLQQDFWGIGPAIGVTGTAPLHTSSSRSLRLVASPSAAVMYGHWKFSDRYQNDGPTSTTIGTPTSIAIDASPIDGAATMARGFVGIEWTQQFAGTTAAISLGYEAQVWLNQMQFYSFNMGRLNNLTSLQGGLIELSFDF</sequence>
<dbReference type="InterPro" id="IPR007825">
    <property type="entry name" value="Major_OMP_Legionella"/>
</dbReference>
<reference evidence="3" key="1">
    <citation type="submission" date="2019-10" db="EMBL/GenBank/DDBJ databases">
        <title>Lacipirellula parvula gen. nov., sp. nov., representing a lineage of planctomycetes widespread in freshwater anoxic habitats, and description of the family Lacipirellulaceae.</title>
        <authorList>
            <person name="Dedysh S.N."/>
            <person name="Kulichevskaya I.S."/>
            <person name="Beletsky A.V."/>
            <person name="Rakitin A.L."/>
            <person name="Mardanov A.V."/>
            <person name="Ivanova A.A."/>
            <person name="Saltykova V.X."/>
            <person name="Rijpstra W.I.C."/>
            <person name="Sinninghe Damste J.S."/>
            <person name="Ravin N.V."/>
        </authorList>
    </citation>
    <scope>NUCLEOTIDE SEQUENCE [LARGE SCALE GENOMIC DNA]</scope>
    <source>
        <strain evidence="3">PX69</strain>
    </source>
</reference>
<keyword evidence="1" id="KW-0732">Signal</keyword>
<dbReference type="AlphaFoldDB" id="A0A5K7XIM4"/>
<protein>
    <submittedName>
        <fullName evidence="2">Uncharacterized protein</fullName>
    </submittedName>
</protein>
<dbReference type="Proteomes" id="UP000326837">
    <property type="component" value="Chromosome"/>
</dbReference>
<accession>A0A5K7XIM4</accession>
<organism evidence="2 3">
    <name type="scientific">Lacipirellula parvula</name>
    <dbReference type="NCBI Taxonomy" id="2650471"/>
    <lineage>
        <taxon>Bacteria</taxon>
        <taxon>Pseudomonadati</taxon>
        <taxon>Planctomycetota</taxon>
        <taxon>Planctomycetia</taxon>
        <taxon>Pirellulales</taxon>
        <taxon>Lacipirellulaceae</taxon>
        <taxon>Lacipirellula</taxon>
    </lineage>
</organism>
<dbReference type="KEGG" id="lpav:PLANPX_5940"/>
<proteinExistence type="predicted"/>
<dbReference type="RefSeq" id="WP_152101512.1">
    <property type="nucleotide sequence ID" value="NZ_AP021861.1"/>
</dbReference>
<feature type="chain" id="PRO_5024840495" evidence="1">
    <location>
        <begin position="39"/>
        <end position="395"/>
    </location>
</feature>
<evidence type="ECO:0000256" key="1">
    <source>
        <dbReference type="SAM" id="SignalP"/>
    </source>
</evidence>
<gene>
    <name evidence="2" type="ORF">PLANPX_5940</name>
</gene>
<name>A0A5K7XIM4_9BACT</name>
<dbReference type="EMBL" id="AP021861">
    <property type="protein sequence ID" value="BBO36328.1"/>
    <property type="molecule type" value="Genomic_DNA"/>
</dbReference>
<feature type="signal peptide" evidence="1">
    <location>
        <begin position="1"/>
        <end position="38"/>
    </location>
</feature>
<evidence type="ECO:0000313" key="2">
    <source>
        <dbReference type="EMBL" id="BBO36328.1"/>
    </source>
</evidence>
<evidence type="ECO:0000313" key="3">
    <source>
        <dbReference type="Proteomes" id="UP000326837"/>
    </source>
</evidence>
<keyword evidence="3" id="KW-1185">Reference proteome</keyword>